<feature type="region of interest" description="Disordered" evidence="1">
    <location>
        <begin position="54"/>
        <end position="93"/>
    </location>
</feature>
<protein>
    <submittedName>
        <fullName evidence="2">Uncharacterized protein</fullName>
    </submittedName>
</protein>
<accession>W0RD96</accession>
<proteinExistence type="predicted"/>
<dbReference type="Proteomes" id="UP000019151">
    <property type="component" value="Chromosome"/>
</dbReference>
<dbReference type="HOGENOM" id="CLU_2395495_0_0_0"/>
<dbReference type="AlphaFoldDB" id="W0RD96"/>
<dbReference type="STRING" id="861299.J421_1557"/>
<evidence type="ECO:0000313" key="2">
    <source>
        <dbReference type="EMBL" id="AHG89094.1"/>
    </source>
</evidence>
<sequence>MPSRRTRLAAPEFSAPRHRVGSTLDPAVGGTLEVGVVMDDPHTIGLVATTARRRRSLGRHTSADGAAGVMASNDGRGRTGRRGRPAAALGTAC</sequence>
<organism evidence="2 3">
    <name type="scientific">Gemmatirosa kalamazoonensis</name>
    <dbReference type="NCBI Taxonomy" id="861299"/>
    <lineage>
        <taxon>Bacteria</taxon>
        <taxon>Pseudomonadati</taxon>
        <taxon>Gemmatimonadota</taxon>
        <taxon>Gemmatimonadia</taxon>
        <taxon>Gemmatimonadales</taxon>
        <taxon>Gemmatimonadaceae</taxon>
        <taxon>Gemmatirosa</taxon>
    </lineage>
</organism>
<dbReference type="InParanoid" id="W0RD96"/>
<reference evidence="2 3" key="1">
    <citation type="journal article" date="2014" name="Genome Announc.">
        <title>Genome Sequence and Methylome of Soil Bacterium Gemmatirosa kalamazoonensis KBS708T, a Member of the Rarely Cultivated Gemmatimonadetes Phylum.</title>
        <authorList>
            <person name="Debruyn J.M."/>
            <person name="Radosevich M."/>
            <person name="Wommack K.E."/>
            <person name="Polson S.W."/>
            <person name="Hauser L.J."/>
            <person name="Fawaz M.N."/>
            <person name="Korlach J."/>
            <person name="Tsai Y.C."/>
        </authorList>
    </citation>
    <scope>NUCLEOTIDE SEQUENCE [LARGE SCALE GENOMIC DNA]</scope>
    <source>
        <strain evidence="2 3">KBS708</strain>
    </source>
</reference>
<evidence type="ECO:0000256" key="1">
    <source>
        <dbReference type="SAM" id="MobiDB-lite"/>
    </source>
</evidence>
<evidence type="ECO:0000313" key="3">
    <source>
        <dbReference type="Proteomes" id="UP000019151"/>
    </source>
</evidence>
<name>W0RD96_9BACT</name>
<dbReference type="EMBL" id="CP007128">
    <property type="protein sequence ID" value="AHG89094.1"/>
    <property type="molecule type" value="Genomic_DNA"/>
</dbReference>
<dbReference type="RefSeq" id="WP_025410607.1">
    <property type="nucleotide sequence ID" value="NZ_CP007128.1"/>
</dbReference>
<keyword evidence="3" id="KW-1185">Reference proteome</keyword>
<dbReference type="KEGG" id="gba:J421_1557"/>
<gene>
    <name evidence="2" type="ORF">J421_1557</name>
</gene>